<feature type="chain" id="PRO_5030572589" description="RxLR effector protein" evidence="2">
    <location>
        <begin position="18"/>
        <end position="115"/>
    </location>
</feature>
<evidence type="ECO:0000256" key="1">
    <source>
        <dbReference type="SAM" id="MobiDB-lite"/>
    </source>
</evidence>
<feature type="compositionally biased region" description="Low complexity" evidence="1">
    <location>
        <begin position="41"/>
        <end position="63"/>
    </location>
</feature>
<protein>
    <recommendedName>
        <fullName evidence="4">RxLR effector protein</fullName>
    </recommendedName>
</protein>
<sequence>MTLLLLLLIGLLNLSSATISDMNDEINLRREKSTVKKNLRGHSNGSRSTSSIGRTSTEPSSESPEMRRVIVTLSDATSFQNRSTERNNKQLFFFWDCLALRRRQSSLFAWCHQDS</sequence>
<evidence type="ECO:0000256" key="2">
    <source>
        <dbReference type="SAM" id="SignalP"/>
    </source>
</evidence>
<evidence type="ECO:0008006" key="4">
    <source>
        <dbReference type="Google" id="ProtNLM"/>
    </source>
</evidence>
<feature type="signal peptide" evidence="2">
    <location>
        <begin position="1"/>
        <end position="17"/>
    </location>
</feature>
<dbReference type="EMBL" id="HBEL01036942">
    <property type="protein sequence ID" value="CAD8421150.1"/>
    <property type="molecule type" value="Transcribed_RNA"/>
</dbReference>
<reference evidence="3" key="1">
    <citation type="submission" date="2021-01" db="EMBL/GenBank/DDBJ databases">
        <authorList>
            <person name="Corre E."/>
            <person name="Pelletier E."/>
            <person name="Niang G."/>
            <person name="Scheremetjew M."/>
            <person name="Finn R."/>
            <person name="Kale V."/>
            <person name="Holt S."/>
            <person name="Cochrane G."/>
            <person name="Meng A."/>
            <person name="Brown T."/>
            <person name="Cohen L."/>
        </authorList>
    </citation>
    <scope>NUCLEOTIDE SEQUENCE</scope>
    <source>
        <strain evidence="3">CCAP1064/1</strain>
    </source>
</reference>
<gene>
    <name evidence="3" type="ORF">PINE0816_LOCUS17301</name>
</gene>
<dbReference type="AlphaFoldDB" id="A0A7S0GJF4"/>
<evidence type="ECO:0000313" key="3">
    <source>
        <dbReference type="EMBL" id="CAD8421150.1"/>
    </source>
</evidence>
<organism evidence="3">
    <name type="scientific">Proboscia inermis</name>
    <dbReference type="NCBI Taxonomy" id="420281"/>
    <lineage>
        <taxon>Eukaryota</taxon>
        <taxon>Sar</taxon>
        <taxon>Stramenopiles</taxon>
        <taxon>Ochrophyta</taxon>
        <taxon>Bacillariophyta</taxon>
        <taxon>Coscinodiscophyceae</taxon>
        <taxon>Rhizosoleniophycidae</taxon>
        <taxon>Rhizosoleniales</taxon>
        <taxon>Rhizosoleniaceae</taxon>
        <taxon>Proboscia</taxon>
    </lineage>
</organism>
<proteinExistence type="predicted"/>
<keyword evidence="2" id="KW-0732">Signal</keyword>
<accession>A0A7S0GJF4</accession>
<feature type="region of interest" description="Disordered" evidence="1">
    <location>
        <begin position="31"/>
        <end position="67"/>
    </location>
</feature>
<name>A0A7S0GJF4_9STRA</name>